<keyword evidence="3 5" id="KW-0063">Aspartyl esterase</keyword>
<keyword evidence="6" id="KW-0812">Transmembrane</keyword>
<dbReference type="GO" id="GO:0042545">
    <property type="term" value="P:cell wall modification"/>
    <property type="evidence" value="ECO:0007669"/>
    <property type="project" value="UniProtKB-UniRule"/>
</dbReference>
<comment type="catalytic activity">
    <reaction evidence="5">
        <text>[(1-&gt;4)-alpha-D-galacturonosyl methyl ester](n) + n H2O = [(1-&gt;4)-alpha-D-galacturonosyl](n) + n methanol + n H(+)</text>
        <dbReference type="Rhea" id="RHEA:22380"/>
        <dbReference type="Rhea" id="RHEA-COMP:14570"/>
        <dbReference type="Rhea" id="RHEA-COMP:14573"/>
        <dbReference type="ChEBI" id="CHEBI:15377"/>
        <dbReference type="ChEBI" id="CHEBI:15378"/>
        <dbReference type="ChEBI" id="CHEBI:17790"/>
        <dbReference type="ChEBI" id="CHEBI:140522"/>
        <dbReference type="ChEBI" id="CHEBI:140523"/>
        <dbReference type="EC" id="3.1.1.11"/>
    </reaction>
</comment>
<feature type="transmembrane region" description="Helical" evidence="6">
    <location>
        <begin position="33"/>
        <end position="52"/>
    </location>
</feature>
<organism evidence="8 9">
    <name type="scientific">Pedobacter terrae</name>
    <dbReference type="NCBI Taxonomy" id="405671"/>
    <lineage>
        <taxon>Bacteria</taxon>
        <taxon>Pseudomonadati</taxon>
        <taxon>Bacteroidota</taxon>
        <taxon>Sphingobacteriia</taxon>
        <taxon>Sphingobacteriales</taxon>
        <taxon>Sphingobacteriaceae</taxon>
        <taxon>Pedobacter</taxon>
    </lineage>
</organism>
<dbReference type="EC" id="3.1.1.11" evidence="5"/>
<keyword evidence="6" id="KW-0472">Membrane</keyword>
<comment type="pathway">
    <text evidence="5">Glycan metabolism; pectin degradation; 2-dehydro-3-deoxy-D-gluconate from pectin: step 1/5.</text>
</comment>
<feature type="active site" evidence="4">
    <location>
        <position position="222"/>
    </location>
</feature>
<dbReference type="EMBL" id="FNCH01000003">
    <property type="protein sequence ID" value="SDG09109.1"/>
    <property type="molecule type" value="Genomic_DNA"/>
</dbReference>
<evidence type="ECO:0000256" key="1">
    <source>
        <dbReference type="ARBA" id="ARBA00008891"/>
    </source>
</evidence>
<keyword evidence="6" id="KW-1133">Transmembrane helix</keyword>
<dbReference type="AlphaFoldDB" id="A0A1G7RG45"/>
<dbReference type="UniPathway" id="UPA00545">
    <property type="reaction ID" value="UER00823"/>
</dbReference>
<dbReference type="PROSITE" id="PS00800">
    <property type="entry name" value="PECTINESTERASE_1"/>
    <property type="match status" value="1"/>
</dbReference>
<dbReference type="InterPro" id="IPR012334">
    <property type="entry name" value="Pectin_lyas_fold"/>
</dbReference>
<protein>
    <recommendedName>
        <fullName evidence="5">Pectinesterase</fullName>
        <ecNumber evidence="5">3.1.1.11</ecNumber>
    </recommendedName>
</protein>
<dbReference type="InterPro" id="IPR011050">
    <property type="entry name" value="Pectin_lyase_fold/virulence"/>
</dbReference>
<comment type="similarity">
    <text evidence="1">Belongs to the pectinesterase family.</text>
</comment>
<keyword evidence="2 5" id="KW-0378">Hydrolase</keyword>
<sequence>MKGRFLICPFLINLTSKSWSTARNDTIMTRTPYFKLITLLLLNTFFILYTYAQDPKYPATLTVAKDGSGNYSTIQEAVNSIRDLGELEVKIYIKNGIYKEKLIIPSWKIKIALVGESTENTIITNADYSGKANPLGKDVFGHTTFSTYTSFTVLVQGNDIHFENLSIINSAGRVGQAVALHVEGDRFIAKNCRFMGNQDTLYTAVENSRQYYQNCYIEGTTDFIFGKATVVFQNCTIKSLSDSYITAASTSAQQKFGFVFQNCKLIADPLVTKAYLGRPWRPYAKTVFMSCSLGKHILPEGWNPWKGDLMFPDKELTVFYAEYKNNGDGASPKTRLPWAKQLTYKEAKSYTLENILGGTDQWNPIKN</sequence>
<evidence type="ECO:0000256" key="3">
    <source>
        <dbReference type="ARBA" id="ARBA00023085"/>
    </source>
</evidence>
<dbReference type="GO" id="GO:0030599">
    <property type="term" value="F:pectinesterase activity"/>
    <property type="evidence" value="ECO:0007669"/>
    <property type="project" value="UniProtKB-UniRule"/>
</dbReference>
<evidence type="ECO:0000313" key="8">
    <source>
        <dbReference type="EMBL" id="SDG09109.1"/>
    </source>
</evidence>
<evidence type="ECO:0000256" key="5">
    <source>
        <dbReference type="RuleBase" id="RU000589"/>
    </source>
</evidence>
<feature type="domain" description="Pectinesterase catalytic" evidence="7">
    <location>
        <begin position="61"/>
        <end position="358"/>
    </location>
</feature>
<evidence type="ECO:0000256" key="4">
    <source>
        <dbReference type="PROSITE-ProRule" id="PRU10040"/>
    </source>
</evidence>
<evidence type="ECO:0000259" key="7">
    <source>
        <dbReference type="Pfam" id="PF01095"/>
    </source>
</evidence>
<dbReference type="InterPro" id="IPR033131">
    <property type="entry name" value="Pectinesterase_Asp_AS"/>
</dbReference>
<dbReference type="InterPro" id="IPR018040">
    <property type="entry name" value="Pectinesterase_Tyr_AS"/>
</dbReference>
<evidence type="ECO:0000313" key="9">
    <source>
        <dbReference type="Proteomes" id="UP000199643"/>
    </source>
</evidence>
<keyword evidence="9" id="KW-1185">Reference proteome</keyword>
<accession>A0A1G7RG45</accession>
<evidence type="ECO:0000256" key="6">
    <source>
        <dbReference type="SAM" id="Phobius"/>
    </source>
</evidence>
<dbReference type="PANTHER" id="PTHR31321:SF57">
    <property type="entry name" value="PECTINESTERASE 53-RELATED"/>
    <property type="match status" value="1"/>
</dbReference>
<proteinExistence type="inferred from homology"/>
<dbReference type="STRING" id="405671.SAMN05421827_103194"/>
<dbReference type="GO" id="GO:0045490">
    <property type="term" value="P:pectin catabolic process"/>
    <property type="evidence" value="ECO:0007669"/>
    <property type="project" value="UniProtKB-UniRule"/>
</dbReference>
<reference evidence="9" key="1">
    <citation type="submission" date="2016-10" db="EMBL/GenBank/DDBJ databases">
        <authorList>
            <person name="Varghese N."/>
            <person name="Submissions S."/>
        </authorList>
    </citation>
    <scope>NUCLEOTIDE SEQUENCE [LARGE SCALE GENOMIC DNA]</scope>
    <source>
        <strain evidence="9">DSM 17933</strain>
    </source>
</reference>
<gene>
    <name evidence="8" type="ORF">SAMN05421827_103194</name>
</gene>
<dbReference type="Gene3D" id="2.160.20.10">
    <property type="entry name" value="Single-stranded right-handed beta-helix, Pectin lyase-like"/>
    <property type="match status" value="1"/>
</dbReference>
<name>A0A1G7RG45_9SPHI</name>
<dbReference type="Proteomes" id="UP000199643">
    <property type="component" value="Unassembled WGS sequence"/>
</dbReference>
<dbReference type="SUPFAM" id="SSF51126">
    <property type="entry name" value="Pectin lyase-like"/>
    <property type="match status" value="1"/>
</dbReference>
<dbReference type="PROSITE" id="PS00503">
    <property type="entry name" value="PECTINESTERASE_2"/>
    <property type="match status" value="1"/>
</dbReference>
<dbReference type="Pfam" id="PF01095">
    <property type="entry name" value="Pectinesterase"/>
    <property type="match status" value="1"/>
</dbReference>
<dbReference type="PANTHER" id="PTHR31321">
    <property type="entry name" value="ACYL-COA THIOESTER HYDROLASE YBHC-RELATED"/>
    <property type="match status" value="1"/>
</dbReference>
<dbReference type="GO" id="GO:0009279">
    <property type="term" value="C:cell outer membrane"/>
    <property type="evidence" value="ECO:0007669"/>
    <property type="project" value="TreeGrafter"/>
</dbReference>
<dbReference type="InterPro" id="IPR000070">
    <property type="entry name" value="Pectinesterase_cat"/>
</dbReference>
<evidence type="ECO:0000256" key="2">
    <source>
        <dbReference type="ARBA" id="ARBA00022801"/>
    </source>
</evidence>